<reference evidence="1 2" key="1">
    <citation type="submission" date="2021-06" db="EMBL/GenBank/DDBJ databases">
        <title>A haploid diamondback moth (Plutella xylostella L.) genome assembly resolves 31 chromosomes and identifies a diamide resistance mutation.</title>
        <authorList>
            <person name="Ward C.M."/>
            <person name="Perry K.D."/>
            <person name="Baker G."/>
            <person name="Powis K."/>
            <person name="Heckel D.G."/>
            <person name="Baxter S.W."/>
        </authorList>
    </citation>
    <scope>NUCLEOTIDE SEQUENCE [LARGE SCALE GENOMIC DNA]</scope>
    <source>
        <strain evidence="1 2">LV</strain>
        <tissue evidence="1">Single pupa</tissue>
    </source>
</reference>
<evidence type="ECO:0000313" key="1">
    <source>
        <dbReference type="EMBL" id="KAG7310684.1"/>
    </source>
</evidence>
<gene>
    <name evidence="1" type="ORF">JYU34_003489</name>
</gene>
<organism evidence="1 2">
    <name type="scientific">Plutella xylostella</name>
    <name type="common">Diamondback moth</name>
    <name type="synonym">Plutella maculipennis</name>
    <dbReference type="NCBI Taxonomy" id="51655"/>
    <lineage>
        <taxon>Eukaryota</taxon>
        <taxon>Metazoa</taxon>
        <taxon>Ecdysozoa</taxon>
        <taxon>Arthropoda</taxon>
        <taxon>Hexapoda</taxon>
        <taxon>Insecta</taxon>
        <taxon>Pterygota</taxon>
        <taxon>Neoptera</taxon>
        <taxon>Endopterygota</taxon>
        <taxon>Lepidoptera</taxon>
        <taxon>Glossata</taxon>
        <taxon>Ditrysia</taxon>
        <taxon>Yponomeutoidea</taxon>
        <taxon>Plutellidae</taxon>
        <taxon>Plutella</taxon>
    </lineage>
</organism>
<evidence type="ECO:0000313" key="2">
    <source>
        <dbReference type="Proteomes" id="UP000823941"/>
    </source>
</evidence>
<accession>A0ABQ7R067</accession>
<proteinExistence type="predicted"/>
<protein>
    <submittedName>
        <fullName evidence="1">Uncharacterized protein</fullName>
    </submittedName>
</protein>
<name>A0ABQ7R067_PLUXY</name>
<sequence>MRLKLLREYTPPAHKEILHLLSITEPRAMLWLQQRPLLMLWPTLVGLGDRPDY</sequence>
<dbReference type="Proteomes" id="UP000823941">
    <property type="component" value="Chromosome 5"/>
</dbReference>
<comment type="caution">
    <text evidence="1">The sequence shown here is derived from an EMBL/GenBank/DDBJ whole genome shotgun (WGS) entry which is preliminary data.</text>
</comment>
<dbReference type="EMBL" id="JAHIBW010000005">
    <property type="protein sequence ID" value="KAG7310684.1"/>
    <property type="molecule type" value="Genomic_DNA"/>
</dbReference>
<keyword evidence="2" id="KW-1185">Reference proteome</keyword>